<evidence type="ECO:0000259" key="19">
    <source>
        <dbReference type="PROSITE" id="PS50011"/>
    </source>
</evidence>
<reference evidence="20" key="2">
    <citation type="submission" date="2018-05" db="EMBL/GenBank/DDBJ databases">
        <title>OgluRS3 (Oryza glumaepatula Reference Sequence Version 3).</title>
        <authorList>
            <person name="Zhang J."/>
            <person name="Kudrna D."/>
            <person name="Lee S."/>
            <person name="Talag J."/>
            <person name="Welchert J."/>
            <person name="Wing R.A."/>
        </authorList>
    </citation>
    <scope>NUCLEOTIDE SEQUENCE [LARGE SCALE GENOMIC DNA]</scope>
</reference>
<dbReference type="Pfam" id="PF07714">
    <property type="entry name" value="PK_Tyr_Ser-Thr"/>
    <property type="match status" value="1"/>
</dbReference>
<dbReference type="PROSITE" id="PS00107">
    <property type="entry name" value="PROTEIN_KINASE_ATP"/>
    <property type="match status" value="1"/>
</dbReference>
<dbReference type="STRING" id="40148.A0A0E0AZA5"/>
<evidence type="ECO:0000256" key="15">
    <source>
        <dbReference type="ARBA" id="ARBA00023180"/>
    </source>
</evidence>
<dbReference type="InterPro" id="IPR000719">
    <property type="entry name" value="Prot_kinase_dom"/>
</dbReference>
<dbReference type="FunFam" id="1.10.510.10:FF:000240">
    <property type="entry name" value="Lectin-domain containing receptor kinase A4.3"/>
    <property type="match status" value="1"/>
</dbReference>
<dbReference type="GO" id="GO:0004674">
    <property type="term" value="F:protein serine/threonine kinase activity"/>
    <property type="evidence" value="ECO:0007669"/>
    <property type="project" value="UniProtKB-KW"/>
</dbReference>
<evidence type="ECO:0000256" key="14">
    <source>
        <dbReference type="ARBA" id="ARBA00023170"/>
    </source>
</evidence>
<protein>
    <recommendedName>
        <fullName evidence="19">Protein kinase domain-containing protein</fullName>
    </recommendedName>
</protein>
<dbReference type="SMART" id="SM00220">
    <property type="entry name" value="S_TKc"/>
    <property type="match status" value="1"/>
</dbReference>
<feature type="binding site" evidence="16">
    <location>
        <position position="99"/>
    </location>
    <ligand>
        <name>ATP</name>
        <dbReference type="ChEBI" id="CHEBI:30616"/>
    </ligand>
</feature>
<evidence type="ECO:0000256" key="9">
    <source>
        <dbReference type="ARBA" id="ARBA00022741"/>
    </source>
</evidence>
<dbReference type="GO" id="GO:0005524">
    <property type="term" value="F:ATP binding"/>
    <property type="evidence" value="ECO:0007669"/>
    <property type="project" value="UniProtKB-UniRule"/>
</dbReference>
<dbReference type="InterPro" id="IPR011009">
    <property type="entry name" value="Kinase-like_dom_sf"/>
</dbReference>
<organism evidence="20">
    <name type="scientific">Oryza glumipatula</name>
    <dbReference type="NCBI Taxonomy" id="40148"/>
    <lineage>
        <taxon>Eukaryota</taxon>
        <taxon>Viridiplantae</taxon>
        <taxon>Streptophyta</taxon>
        <taxon>Embryophyta</taxon>
        <taxon>Tracheophyta</taxon>
        <taxon>Spermatophyta</taxon>
        <taxon>Magnoliopsida</taxon>
        <taxon>Liliopsida</taxon>
        <taxon>Poales</taxon>
        <taxon>Poaceae</taxon>
        <taxon>BOP clade</taxon>
        <taxon>Oryzoideae</taxon>
        <taxon>Oryzeae</taxon>
        <taxon>Oryzinae</taxon>
        <taxon>Oryza</taxon>
    </lineage>
</organism>
<evidence type="ECO:0000256" key="3">
    <source>
        <dbReference type="ARBA" id="ARBA00010217"/>
    </source>
</evidence>
<dbReference type="InterPro" id="IPR001245">
    <property type="entry name" value="Ser-Thr/Tyr_kinase_cat_dom"/>
</dbReference>
<name>A0A0E0AZA5_9ORYZ</name>
<keyword evidence="9 16" id="KW-0547">Nucleotide-binding</keyword>
<keyword evidence="7 18" id="KW-0812">Transmembrane</keyword>
<evidence type="ECO:0000256" key="7">
    <source>
        <dbReference type="ARBA" id="ARBA00022692"/>
    </source>
</evidence>
<reference evidence="20" key="1">
    <citation type="submission" date="2015-04" db="UniProtKB">
        <authorList>
            <consortium name="EnsemblPlants"/>
        </authorList>
    </citation>
    <scope>IDENTIFICATION</scope>
</reference>
<comment type="similarity">
    <text evidence="3">In the C-terminal section; belongs to the protein kinase superfamily. Ser/Thr protein kinase family.</text>
</comment>
<dbReference type="PROSITE" id="PS50011">
    <property type="entry name" value="PROTEIN_KINASE_DOM"/>
    <property type="match status" value="1"/>
</dbReference>
<feature type="transmembrane region" description="Helical" evidence="18">
    <location>
        <begin position="12"/>
        <end position="33"/>
    </location>
</feature>
<dbReference type="InterPro" id="IPR050528">
    <property type="entry name" value="L-type_Lectin-RKs"/>
</dbReference>
<feature type="domain" description="Protein kinase" evidence="19">
    <location>
        <begin position="68"/>
        <end position="348"/>
    </location>
</feature>
<keyword evidence="21" id="KW-1185">Reference proteome</keyword>
<sequence length="348" mass="39488">MTMVRFADRHVKLKIILGVIVPGLAVALVWWFFVSCGEQKKMRNTFEMGTRGARRFKYRDLAAATENFSQSRKLGQGAFGIVYRGDKLKQLDRQVAVKKIVRESSEGHKDFFAEVRTISESKHKNLVKFFGWCSRGHSWNILRFMCSCFWSKKNSELFLVYELMTNGNLDDYLYKSESEKVLSWQTRYKIVKDIGSGLFYLHHECYPYIIHRDIKPGNVLLDEEFNAKLADFGLSRVANPNNKTLKTAAIGSQGYLDPQCMKDGKVSFNCSSDVYSFGIALLEIVCARKHREQIWGLYSSGGDVVEAADSRLAIGGNGAVRREMERVIVLGLCALPSRLNTGLPCSKQ</sequence>
<evidence type="ECO:0000313" key="20">
    <source>
        <dbReference type="EnsemblPlants" id="OGLUM09G00400.1"/>
    </source>
</evidence>
<evidence type="ECO:0000313" key="21">
    <source>
        <dbReference type="Proteomes" id="UP000026961"/>
    </source>
</evidence>
<dbReference type="GO" id="GO:0002229">
    <property type="term" value="P:defense response to oomycetes"/>
    <property type="evidence" value="ECO:0007669"/>
    <property type="project" value="UniProtKB-ARBA"/>
</dbReference>
<keyword evidence="13 18" id="KW-0472">Membrane</keyword>
<evidence type="ECO:0000256" key="6">
    <source>
        <dbReference type="ARBA" id="ARBA00022679"/>
    </source>
</evidence>
<comment type="similarity">
    <text evidence="17">Belongs to the protein kinase superfamily.</text>
</comment>
<keyword evidence="5 17" id="KW-0723">Serine/threonine-protein kinase</keyword>
<keyword evidence="10" id="KW-0418">Kinase</keyword>
<keyword evidence="14" id="KW-0675">Receptor</keyword>
<dbReference type="Gene3D" id="3.30.200.20">
    <property type="entry name" value="Phosphorylase Kinase, domain 1"/>
    <property type="match status" value="1"/>
</dbReference>
<dbReference type="FunFam" id="3.30.200.20:FF:001865">
    <property type="entry name" value="Os04g0123750 protein"/>
    <property type="match status" value="1"/>
</dbReference>
<comment type="subcellular location">
    <subcellularLocation>
        <location evidence="1">Cell membrane</location>
        <topology evidence="1">Single-pass type I membrane protein</topology>
    </subcellularLocation>
</comment>
<evidence type="ECO:0000256" key="16">
    <source>
        <dbReference type="PROSITE-ProRule" id="PRU10141"/>
    </source>
</evidence>
<dbReference type="Proteomes" id="UP000026961">
    <property type="component" value="Chromosome 9"/>
</dbReference>
<dbReference type="eggNOG" id="ENOG502QTX3">
    <property type="taxonomic scope" value="Eukaryota"/>
</dbReference>
<keyword evidence="4" id="KW-1003">Cell membrane</keyword>
<evidence type="ECO:0000256" key="11">
    <source>
        <dbReference type="ARBA" id="ARBA00022840"/>
    </source>
</evidence>
<evidence type="ECO:0000256" key="2">
    <source>
        <dbReference type="ARBA" id="ARBA00008536"/>
    </source>
</evidence>
<dbReference type="PANTHER" id="PTHR27007">
    <property type="match status" value="1"/>
</dbReference>
<keyword evidence="15" id="KW-0325">Glycoprotein</keyword>
<dbReference type="InterPro" id="IPR017441">
    <property type="entry name" value="Protein_kinase_ATP_BS"/>
</dbReference>
<dbReference type="Gramene" id="OGLUM09G00400.1">
    <property type="protein sequence ID" value="OGLUM09G00400.1"/>
    <property type="gene ID" value="OGLUM09G00400"/>
</dbReference>
<dbReference type="SUPFAM" id="SSF56112">
    <property type="entry name" value="Protein kinase-like (PK-like)"/>
    <property type="match status" value="1"/>
</dbReference>
<evidence type="ECO:0000256" key="12">
    <source>
        <dbReference type="ARBA" id="ARBA00022989"/>
    </source>
</evidence>
<keyword evidence="12 18" id="KW-1133">Transmembrane helix</keyword>
<comment type="similarity">
    <text evidence="2">In the N-terminal section; belongs to the leguminous lectin family.</text>
</comment>
<keyword evidence="8" id="KW-0732">Signal</keyword>
<keyword evidence="11 16" id="KW-0067">ATP-binding</keyword>
<dbReference type="Gene3D" id="1.10.510.10">
    <property type="entry name" value="Transferase(Phosphotransferase) domain 1"/>
    <property type="match status" value="1"/>
</dbReference>
<evidence type="ECO:0000256" key="13">
    <source>
        <dbReference type="ARBA" id="ARBA00023136"/>
    </source>
</evidence>
<dbReference type="EnsemblPlants" id="OGLUM09G00400.1">
    <property type="protein sequence ID" value="OGLUM09G00400.1"/>
    <property type="gene ID" value="OGLUM09G00400"/>
</dbReference>
<evidence type="ECO:0000256" key="17">
    <source>
        <dbReference type="RuleBase" id="RU000304"/>
    </source>
</evidence>
<accession>A0A0E0AZA5</accession>
<dbReference type="PROSITE" id="PS00108">
    <property type="entry name" value="PROTEIN_KINASE_ST"/>
    <property type="match status" value="1"/>
</dbReference>
<dbReference type="GO" id="GO:0005886">
    <property type="term" value="C:plasma membrane"/>
    <property type="evidence" value="ECO:0007669"/>
    <property type="project" value="UniProtKB-SubCell"/>
</dbReference>
<dbReference type="AlphaFoldDB" id="A0A0E0AZA5"/>
<proteinExistence type="inferred from homology"/>
<evidence type="ECO:0000256" key="10">
    <source>
        <dbReference type="ARBA" id="ARBA00022777"/>
    </source>
</evidence>
<dbReference type="HOGENOM" id="CLU_000288_21_4_1"/>
<evidence type="ECO:0000256" key="8">
    <source>
        <dbReference type="ARBA" id="ARBA00022729"/>
    </source>
</evidence>
<evidence type="ECO:0000256" key="5">
    <source>
        <dbReference type="ARBA" id="ARBA00022527"/>
    </source>
</evidence>
<evidence type="ECO:0000256" key="4">
    <source>
        <dbReference type="ARBA" id="ARBA00022475"/>
    </source>
</evidence>
<dbReference type="InterPro" id="IPR008271">
    <property type="entry name" value="Ser/Thr_kinase_AS"/>
</dbReference>
<evidence type="ECO:0000256" key="18">
    <source>
        <dbReference type="SAM" id="Phobius"/>
    </source>
</evidence>
<keyword evidence="6" id="KW-0808">Transferase</keyword>
<evidence type="ECO:0000256" key="1">
    <source>
        <dbReference type="ARBA" id="ARBA00004251"/>
    </source>
</evidence>